<organism evidence="1 2">
    <name type="scientific">Scyliorhinus torazame</name>
    <name type="common">Cloudy catshark</name>
    <name type="synonym">Catulus torazame</name>
    <dbReference type="NCBI Taxonomy" id="75743"/>
    <lineage>
        <taxon>Eukaryota</taxon>
        <taxon>Metazoa</taxon>
        <taxon>Chordata</taxon>
        <taxon>Craniata</taxon>
        <taxon>Vertebrata</taxon>
        <taxon>Chondrichthyes</taxon>
        <taxon>Elasmobranchii</taxon>
        <taxon>Galeomorphii</taxon>
        <taxon>Galeoidea</taxon>
        <taxon>Carcharhiniformes</taxon>
        <taxon>Scyliorhinidae</taxon>
        <taxon>Scyliorhinus</taxon>
    </lineage>
</organism>
<protein>
    <submittedName>
        <fullName evidence="1">Uncharacterized protein</fullName>
    </submittedName>
</protein>
<keyword evidence="2" id="KW-1185">Reference proteome</keyword>
<evidence type="ECO:0000313" key="1">
    <source>
        <dbReference type="EMBL" id="GCB78394.1"/>
    </source>
</evidence>
<dbReference type="OrthoDB" id="9945369at2759"/>
<name>A0A401PZ26_SCYTO</name>
<gene>
    <name evidence="1" type="ORF">scyTo_0019404</name>
</gene>
<accession>A0A401PZ26</accession>
<evidence type="ECO:0000313" key="2">
    <source>
        <dbReference type="Proteomes" id="UP000288216"/>
    </source>
</evidence>
<dbReference type="AlphaFoldDB" id="A0A401PZ26"/>
<feature type="non-terminal residue" evidence="1">
    <location>
        <position position="69"/>
    </location>
</feature>
<reference evidence="1 2" key="1">
    <citation type="journal article" date="2018" name="Nat. Ecol. Evol.">
        <title>Shark genomes provide insights into elasmobranch evolution and the origin of vertebrates.</title>
        <authorList>
            <person name="Hara Y"/>
            <person name="Yamaguchi K"/>
            <person name="Onimaru K"/>
            <person name="Kadota M"/>
            <person name="Koyanagi M"/>
            <person name="Keeley SD"/>
            <person name="Tatsumi K"/>
            <person name="Tanaka K"/>
            <person name="Motone F"/>
            <person name="Kageyama Y"/>
            <person name="Nozu R"/>
            <person name="Adachi N"/>
            <person name="Nishimura O"/>
            <person name="Nakagawa R"/>
            <person name="Tanegashima C"/>
            <person name="Kiyatake I"/>
            <person name="Matsumoto R"/>
            <person name="Murakumo K"/>
            <person name="Nishida K"/>
            <person name="Terakita A"/>
            <person name="Kuratani S"/>
            <person name="Sato K"/>
            <person name="Hyodo S Kuraku.S."/>
        </authorList>
    </citation>
    <scope>NUCLEOTIDE SEQUENCE [LARGE SCALE GENOMIC DNA]</scope>
</reference>
<dbReference type="STRING" id="75743.A0A401PZ26"/>
<sequence>MVGGGDLAEDADNWIQAEKKIMDEREPMTYDEFYDTVQDLFHDELKTEYIKAIFKKININLEAPIDWCE</sequence>
<comment type="caution">
    <text evidence="1">The sequence shown here is derived from an EMBL/GenBank/DDBJ whole genome shotgun (WGS) entry which is preliminary data.</text>
</comment>
<dbReference type="EMBL" id="BFAA01014403">
    <property type="protein sequence ID" value="GCB78394.1"/>
    <property type="molecule type" value="Genomic_DNA"/>
</dbReference>
<proteinExistence type="predicted"/>
<dbReference type="Proteomes" id="UP000288216">
    <property type="component" value="Unassembled WGS sequence"/>
</dbReference>